<comment type="caution">
    <text evidence="2">The sequence shown here is derived from an EMBL/GenBank/DDBJ whole genome shotgun (WGS) entry which is preliminary data.</text>
</comment>
<accession>A0ABP8UNR5</accession>
<gene>
    <name evidence="2" type="ORF">GCM10023196_075940</name>
</gene>
<evidence type="ECO:0000313" key="3">
    <source>
        <dbReference type="Proteomes" id="UP001501442"/>
    </source>
</evidence>
<evidence type="ECO:0000313" key="2">
    <source>
        <dbReference type="EMBL" id="GAA4634431.1"/>
    </source>
</evidence>
<proteinExistence type="predicted"/>
<feature type="compositionally biased region" description="Low complexity" evidence="1">
    <location>
        <begin position="102"/>
        <end position="120"/>
    </location>
</feature>
<protein>
    <submittedName>
        <fullName evidence="2">Uncharacterized protein</fullName>
    </submittedName>
</protein>
<dbReference type="RefSeq" id="WP_345437398.1">
    <property type="nucleotide sequence ID" value="NZ_BAABHK010000013.1"/>
</dbReference>
<dbReference type="EMBL" id="BAABHK010000013">
    <property type="protein sequence ID" value="GAA4634431.1"/>
    <property type="molecule type" value="Genomic_DNA"/>
</dbReference>
<organism evidence="2 3">
    <name type="scientific">Actinoallomurus vinaceus</name>
    <dbReference type="NCBI Taxonomy" id="1080074"/>
    <lineage>
        <taxon>Bacteria</taxon>
        <taxon>Bacillati</taxon>
        <taxon>Actinomycetota</taxon>
        <taxon>Actinomycetes</taxon>
        <taxon>Streptosporangiales</taxon>
        <taxon>Thermomonosporaceae</taxon>
        <taxon>Actinoallomurus</taxon>
    </lineage>
</organism>
<reference evidence="3" key="1">
    <citation type="journal article" date="2019" name="Int. J. Syst. Evol. Microbiol.">
        <title>The Global Catalogue of Microorganisms (GCM) 10K type strain sequencing project: providing services to taxonomists for standard genome sequencing and annotation.</title>
        <authorList>
            <consortium name="The Broad Institute Genomics Platform"/>
            <consortium name="The Broad Institute Genome Sequencing Center for Infectious Disease"/>
            <person name="Wu L."/>
            <person name="Ma J."/>
        </authorList>
    </citation>
    <scope>NUCLEOTIDE SEQUENCE [LARGE SCALE GENOMIC DNA]</scope>
    <source>
        <strain evidence="3">JCM 17939</strain>
    </source>
</reference>
<sequence>MPNITDKLRDSKAFYVAAGAGDLAVEKIREVPERLNRLQERTDPKDLGGVALAYATRVGGRAAEVVDGLAERGKKIVSRVEHQKATQQLEESAKSTVRKAKAAAGSAKETTKAAGKAAGDASKKVGG</sequence>
<evidence type="ECO:0000256" key="1">
    <source>
        <dbReference type="SAM" id="MobiDB-lite"/>
    </source>
</evidence>
<feature type="region of interest" description="Disordered" evidence="1">
    <location>
        <begin position="81"/>
        <end position="127"/>
    </location>
</feature>
<name>A0ABP8UNR5_9ACTN</name>
<keyword evidence="3" id="KW-1185">Reference proteome</keyword>
<dbReference type="Proteomes" id="UP001501442">
    <property type="component" value="Unassembled WGS sequence"/>
</dbReference>